<gene>
    <name evidence="2" type="ORF">A3D01_05105</name>
</gene>
<dbReference type="Proteomes" id="UP000177169">
    <property type="component" value="Unassembled WGS sequence"/>
</dbReference>
<evidence type="ECO:0000256" key="1">
    <source>
        <dbReference type="SAM" id="MobiDB-lite"/>
    </source>
</evidence>
<organism evidence="2 3">
    <name type="scientific">Candidatus Woesebacteria bacterium RIFCSPHIGHO2_02_FULL_39_13</name>
    <dbReference type="NCBI Taxonomy" id="1802505"/>
    <lineage>
        <taxon>Bacteria</taxon>
        <taxon>Candidatus Woeseibacteriota</taxon>
    </lineage>
</organism>
<accession>A0A1F7YZ48</accession>
<dbReference type="EMBL" id="MGGR01000029">
    <property type="protein sequence ID" value="OGM32602.1"/>
    <property type="molecule type" value="Genomic_DNA"/>
</dbReference>
<name>A0A1F7YZ48_9BACT</name>
<feature type="region of interest" description="Disordered" evidence="1">
    <location>
        <begin position="66"/>
        <end position="91"/>
    </location>
</feature>
<reference evidence="2 3" key="1">
    <citation type="journal article" date="2016" name="Nat. Commun.">
        <title>Thousands of microbial genomes shed light on interconnected biogeochemical processes in an aquifer system.</title>
        <authorList>
            <person name="Anantharaman K."/>
            <person name="Brown C.T."/>
            <person name="Hug L.A."/>
            <person name="Sharon I."/>
            <person name="Castelle C.J."/>
            <person name="Probst A.J."/>
            <person name="Thomas B.C."/>
            <person name="Singh A."/>
            <person name="Wilkins M.J."/>
            <person name="Karaoz U."/>
            <person name="Brodie E.L."/>
            <person name="Williams K.H."/>
            <person name="Hubbard S.S."/>
            <person name="Banfield J.F."/>
        </authorList>
    </citation>
    <scope>NUCLEOTIDE SEQUENCE [LARGE SCALE GENOMIC DNA]</scope>
</reference>
<comment type="caution">
    <text evidence="2">The sequence shown here is derived from an EMBL/GenBank/DDBJ whole genome shotgun (WGS) entry which is preliminary data.</text>
</comment>
<evidence type="ECO:0000313" key="3">
    <source>
        <dbReference type="Proteomes" id="UP000177169"/>
    </source>
</evidence>
<protein>
    <submittedName>
        <fullName evidence="2">Uncharacterized protein</fullName>
    </submittedName>
</protein>
<sequence>MLNFLLSLLIIALSSGLGVPEKVSQRISEALEAKLENNLNAPNQNADPQENIFGNLNLPDEIQNENAHQNSQQTTETNPDTNKSQTYNTKSGKVVETVANVAINNSPALASCPENPNLCTTPTPQPTPTPIPTSIPTLIPIPSPFPTFIPCPPPPCPPYTLFSDSERVSPEIYPCPVYPDALTSERPICIHEEAM</sequence>
<dbReference type="AlphaFoldDB" id="A0A1F7YZ48"/>
<evidence type="ECO:0000313" key="2">
    <source>
        <dbReference type="EMBL" id="OGM32602.1"/>
    </source>
</evidence>
<proteinExistence type="predicted"/>